<organism evidence="2">
    <name type="scientific">gut metagenome</name>
    <dbReference type="NCBI Taxonomy" id="749906"/>
    <lineage>
        <taxon>unclassified sequences</taxon>
        <taxon>metagenomes</taxon>
        <taxon>organismal metagenomes</taxon>
    </lineage>
</organism>
<keyword evidence="2" id="KW-0378">Hydrolase</keyword>
<dbReference type="InterPro" id="IPR003753">
    <property type="entry name" value="Exonuc_VII_L"/>
</dbReference>
<evidence type="ECO:0000259" key="1">
    <source>
        <dbReference type="Pfam" id="PF02601"/>
    </source>
</evidence>
<dbReference type="GO" id="GO:0009318">
    <property type="term" value="C:exodeoxyribonuclease VII complex"/>
    <property type="evidence" value="ECO:0007669"/>
    <property type="project" value="InterPro"/>
</dbReference>
<dbReference type="InterPro" id="IPR020579">
    <property type="entry name" value="Exonuc_VII_lsu_C"/>
</dbReference>
<proteinExistence type="predicted"/>
<dbReference type="NCBIfam" id="TIGR00237">
    <property type="entry name" value="xseA"/>
    <property type="match status" value="1"/>
</dbReference>
<sequence length="153" mass="16540">ECPHCIGVVTSATGAALQDIRTVIAGRWPMAKILLAPTNMQGERAAEEVCHGIQSLDQSGRADVILISRGGGSREDLWVFNDERIARAAYACKTPLISAIGHEIDFCILDFVADMRAPTPSAAAALVVPDGQKALQQAYEIFMNIHEYMTKKA</sequence>
<dbReference type="Pfam" id="PF02601">
    <property type="entry name" value="Exonuc_VII_L"/>
    <property type="match status" value="1"/>
</dbReference>
<dbReference type="GO" id="GO:0006308">
    <property type="term" value="P:DNA catabolic process"/>
    <property type="evidence" value="ECO:0007669"/>
    <property type="project" value="InterPro"/>
</dbReference>
<evidence type="ECO:0000313" key="2">
    <source>
        <dbReference type="EMBL" id="EJW93055.1"/>
    </source>
</evidence>
<feature type="non-terminal residue" evidence="2">
    <location>
        <position position="1"/>
    </location>
</feature>
<dbReference type="AlphaFoldDB" id="J9BZU9"/>
<keyword evidence="2" id="KW-0269">Exonuclease</keyword>
<gene>
    <name evidence="2" type="ORF">EVA_18837</name>
</gene>
<dbReference type="EC" id="3.1.11.6" evidence="2"/>
<keyword evidence="2" id="KW-0540">Nuclease</keyword>
<dbReference type="EMBL" id="AMCI01007189">
    <property type="protein sequence ID" value="EJW93055.1"/>
    <property type="molecule type" value="Genomic_DNA"/>
</dbReference>
<feature type="domain" description="Exonuclease VII large subunit C-terminal" evidence="1">
    <location>
        <begin position="2"/>
        <end position="151"/>
    </location>
</feature>
<accession>J9BZU9</accession>
<dbReference type="PANTHER" id="PTHR30008">
    <property type="entry name" value="EXODEOXYRIBONUCLEASE 7 LARGE SUBUNIT"/>
    <property type="match status" value="1"/>
</dbReference>
<protein>
    <submittedName>
        <fullName evidence="2">Exonuclease VII, large subunit</fullName>
        <ecNumber evidence="2">3.1.11.6</ecNumber>
    </submittedName>
</protein>
<comment type="caution">
    <text evidence="2">The sequence shown here is derived from an EMBL/GenBank/DDBJ whole genome shotgun (WGS) entry which is preliminary data.</text>
</comment>
<name>J9BZU9_9ZZZZ</name>
<reference evidence="2" key="1">
    <citation type="journal article" date="2012" name="PLoS ONE">
        <title>Gene sets for utilization of primary and secondary nutrition supplies in the distal gut of endangered iberian lynx.</title>
        <authorList>
            <person name="Alcaide M."/>
            <person name="Messina E."/>
            <person name="Richter M."/>
            <person name="Bargiela R."/>
            <person name="Peplies J."/>
            <person name="Huws S.A."/>
            <person name="Newbold C.J."/>
            <person name="Golyshin P.N."/>
            <person name="Simon M.A."/>
            <person name="Lopez G."/>
            <person name="Yakimov M.M."/>
            <person name="Ferrer M."/>
        </authorList>
    </citation>
    <scope>NUCLEOTIDE SEQUENCE</scope>
</reference>
<dbReference type="PANTHER" id="PTHR30008:SF0">
    <property type="entry name" value="EXODEOXYRIBONUCLEASE 7 LARGE SUBUNIT"/>
    <property type="match status" value="1"/>
</dbReference>
<dbReference type="GO" id="GO:0008855">
    <property type="term" value="F:exodeoxyribonuclease VII activity"/>
    <property type="evidence" value="ECO:0007669"/>
    <property type="project" value="UniProtKB-EC"/>
</dbReference>